<evidence type="ECO:0000313" key="6">
    <source>
        <dbReference type="EMBL" id="VDN65241.1"/>
    </source>
</evidence>
<organism evidence="6">
    <name type="scientific">Ectopseudomonas oleovorans</name>
    <name type="common">Pseudomonas oleovorans</name>
    <dbReference type="NCBI Taxonomy" id="301"/>
    <lineage>
        <taxon>Bacteria</taxon>
        <taxon>Pseudomonadati</taxon>
        <taxon>Pseudomonadota</taxon>
        <taxon>Gammaproteobacteria</taxon>
        <taxon>Pseudomonadales</taxon>
        <taxon>Pseudomonadaceae</taxon>
        <taxon>Ectopseudomonas</taxon>
    </lineage>
</organism>
<dbReference type="InterPro" id="IPR036866">
    <property type="entry name" value="RibonucZ/Hydroxyglut_hydro"/>
</dbReference>
<dbReference type="GO" id="GO:0005886">
    <property type="term" value="C:plasma membrane"/>
    <property type="evidence" value="ECO:0007669"/>
    <property type="project" value="UniProtKB-SubCell"/>
</dbReference>
<dbReference type="InterPro" id="IPR004477">
    <property type="entry name" value="ComEC_N"/>
</dbReference>
<dbReference type="InterPro" id="IPR025405">
    <property type="entry name" value="DUF4131"/>
</dbReference>
<dbReference type="EMBL" id="LR130779">
    <property type="protein sequence ID" value="VDN65241.1"/>
    <property type="molecule type" value="Genomic_DNA"/>
</dbReference>
<evidence type="ECO:0000256" key="4">
    <source>
        <dbReference type="ARBA" id="ARBA00022989"/>
    </source>
</evidence>
<name>A0A653BAM2_ECTOL</name>
<sequence>MRTGMLALALGLLALRFLPGLPSAGVLLLMAACALALLFSRGYSLGFFLLGLAWACCSAQWALDDRLGVALDGRTLWLEGQVVGLPEAADGVLRFQLQDARSRRAELPARMRLAWYGGPPVLAGERWRLAVNLKRPHGLVNPQRFDYEAWLLAQRIGATGTIKAGERLAPATDLGGWRDALRQRLLAVPAWGRQGGIAALVLGDGSGLTVEDWRLLQHTGTVHLMVISGQHIALLSGFLYGLVALLARLGAWPQRLPWLPCACALALGGALIYGLLAGFEVPVRRACVMVALVLLWRLRFRHLGAAWPLLAALLVVLLLEPLASLQPGFWLSFSAVAVLALAFAGRLGAWGWWRGLTRAQWTTAIGLLPMMLILGLPVSSSGPLANLLAVPWVGLVVVPLALFGTLLLPVPLLGEGLLWLAGGALQLLFALLGLIAGWLPAWLPSELPWWVWSLAALGAALLLLPAGVPLRLPGLALLLPALLVPAQGPEDGQADVWVLNVGQGLSVLVRTREHSLLYDAGPRFGDFDSGERIVLPSLRALNLRRLDLLLVSHADNDHAGGATAVAAGMPVARVISGEPARLARSLAAEACESGRSWQWDGVTFRLWQWPQAAPGNPRSCVLQVEAEGERLLLTGDIDAAAEQALVQSGFPLASHWLLAPHHGSRSSSSQPFIDVVGPQHVLITRSRHNAFGHPHPQVLARYRAAGVAVHDTAYTGALHLRLGKWLAPRGLRSEARFWREK</sequence>
<dbReference type="Pfam" id="PF00753">
    <property type="entry name" value="Lactamase_B"/>
    <property type="match status" value="1"/>
</dbReference>
<dbReference type="Pfam" id="PF13567">
    <property type="entry name" value="DUF4131"/>
    <property type="match status" value="1"/>
</dbReference>
<dbReference type="InterPro" id="IPR004797">
    <property type="entry name" value="Competence_ComEC/Rec2"/>
</dbReference>
<dbReference type="InterPro" id="IPR052159">
    <property type="entry name" value="Competence_DNA_uptake"/>
</dbReference>
<reference evidence="6" key="1">
    <citation type="submission" date="2018-11" db="EMBL/GenBank/DDBJ databases">
        <authorList>
            <consortium name="Genoscope - CEA"/>
            <person name="William W."/>
        </authorList>
    </citation>
    <scope>NUCLEOTIDE SEQUENCE [LARGE SCALE GENOMIC DNA]</scope>
    <source>
        <strain evidence="6">T9AD</strain>
    </source>
</reference>
<keyword evidence="4" id="KW-1133">Transmembrane helix</keyword>
<dbReference type="Pfam" id="PF03772">
    <property type="entry name" value="Competence"/>
    <property type="match status" value="1"/>
</dbReference>
<dbReference type="AlphaFoldDB" id="A0A653BAM2"/>
<comment type="subcellular location">
    <subcellularLocation>
        <location evidence="1">Cell membrane</location>
        <topology evidence="1">Multi-pass membrane protein</topology>
    </subcellularLocation>
</comment>
<dbReference type="GO" id="GO:0030420">
    <property type="term" value="P:establishment of competence for transformation"/>
    <property type="evidence" value="ECO:0007669"/>
    <property type="project" value="InterPro"/>
</dbReference>
<keyword evidence="3" id="KW-0812">Transmembrane</keyword>
<dbReference type="SUPFAM" id="SSF56281">
    <property type="entry name" value="Metallo-hydrolase/oxidoreductase"/>
    <property type="match status" value="1"/>
</dbReference>
<dbReference type="CDD" id="cd07731">
    <property type="entry name" value="ComA-like_MBL-fold"/>
    <property type="match status" value="1"/>
</dbReference>
<accession>A0A653BAM2</accession>
<dbReference type="InterPro" id="IPR001279">
    <property type="entry name" value="Metallo-B-lactamas"/>
</dbReference>
<keyword evidence="5" id="KW-0472">Membrane</keyword>
<evidence type="ECO:0000256" key="5">
    <source>
        <dbReference type="ARBA" id="ARBA00023136"/>
    </source>
</evidence>
<gene>
    <name evidence="6" type="ORF">POT9AD_4266</name>
</gene>
<dbReference type="Gene3D" id="3.60.15.10">
    <property type="entry name" value="Ribonuclease Z/Hydroxyacylglutathione hydrolase-like"/>
    <property type="match status" value="1"/>
</dbReference>
<evidence type="ECO:0000256" key="3">
    <source>
        <dbReference type="ARBA" id="ARBA00022692"/>
    </source>
</evidence>
<proteinExistence type="predicted"/>
<dbReference type="PROSITE" id="PS51257">
    <property type="entry name" value="PROKAR_LIPOPROTEIN"/>
    <property type="match status" value="1"/>
</dbReference>
<dbReference type="NCBIfam" id="TIGR00361">
    <property type="entry name" value="ComEC_Rec2"/>
    <property type="match status" value="1"/>
</dbReference>
<dbReference type="PANTHER" id="PTHR30619:SF1">
    <property type="entry name" value="RECOMBINATION PROTEIN 2"/>
    <property type="match status" value="1"/>
</dbReference>
<dbReference type="InterPro" id="IPR035681">
    <property type="entry name" value="ComA-like_MBL"/>
</dbReference>
<dbReference type="SMART" id="SM00849">
    <property type="entry name" value="Lactamase_B"/>
    <property type="match status" value="1"/>
</dbReference>
<evidence type="ECO:0000256" key="1">
    <source>
        <dbReference type="ARBA" id="ARBA00004651"/>
    </source>
</evidence>
<protein>
    <submittedName>
        <fullName evidence="6">Competence protein ComEC</fullName>
    </submittedName>
</protein>
<keyword evidence="2" id="KW-1003">Cell membrane</keyword>
<dbReference type="NCBIfam" id="TIGR00360">
    <property type="entry name" value="ComEC_N-term"/>
    <property type="match status" value="1"/>
</dbReference>
<dbReference type="PANTHER" id="PTHR30619">
    <property type="entry name" value="DNA INTERNALIZATION/COMPETENCE PROTEIN COMEC/REC2"/>
    <property type="match status" value="1"/>
</dbReference>
<evidence type="ECO:0000256" key="2">
    <source>
        <dbReference type="ARBA" id="ARBA00022475"/>
    </source>
</evidence>